<sequence>PTSSMLRSDFWYAYKSPKKDSIEKVMKGNLVKITKQKEECREKIRQQETLFHTLDGGEQALKEIIKITKLKERGAQL</sequence>
<name>X0WDH8_9ZZZZ</name>
<protein>
    <submittedName>
        <fullName evidence="1">Uncharacterized protein</fullName>
    </submittedName>
</protein>
<gene>
    <name evidence="1" type="ORF">S01H1_41032</name>
</gene>
<organism evidence="1">
    <name type="scientific">marine sediment metagenome</name>
    <dbReference type="NCBI Taxonomy" id="412755"/>
    <lineage>
        <taxon>unclassified sequences</taxon>
        <taxon>metagenomes</taxon>
        <taxon>ecological metagenomes</taxon>
    </lineage>
</organism>
<feature type="non-terminal residue" evidence="1">
    <location>
        <position position="1"/>
    </location>
</feature>
<accession>X0WDH8</accession>
<dbReference type="AlphaFoldDB" id="X0WDH8"/>
<reference evidence="1" key="1">
    <citation type="journal article" date="2014" name="Front. Microbiol.">
        <title>High frequency of phylogenetically diverse reductive dehalogenase-homologous genes in deep subseafloor sedimentary metagenomes.</title>
        <authorList>
            <person name="Kawai M."/>
            <person name="Futagami T."/>
            <person name="Toyoda A."/>
            <person name="Takaki Y."/>
            <person name="Nishi S."/>
            <person name="Hori S."/>
            <person name="Arai W."/>
            <person name="Tsubouchi T."/>
            <person name="Morono Y."/>
            <person name="Uchiyama I."/>
            <person name="Ito T."/>
            <person name="Fujiyama A."/>
            <person name="Inagaki F."/>
            <person name="Takami H."/>
        </authorList>
    </citation>
    <scope>NUCLEOTIDE SEQUENCE</scope>
    <source>
        <strain evidence="1">Expedition CK06-06</strain>
    </source>
</reference>
<proteinExistence type="predicted"/>
<dbReference type="EMBL" id="BARS01026006">
    <property type="protein sequence ID" value="GAG10736.1"/>
    <property type="molecule type" value="Genomic_DNA"/>
</dbReference>
<evidence type="ECO:0000313" key="1">
    <source>
        <dbReference type="EMBL" id="GAG10736.1"/>
    </source>
</evidence>
<comment type="caution">
    <text evidence="1">The sequence shown here is derived from an EMBL/GenBank/DDBJ whole genome shotgun (WGS) entry which is preliminary data.</text>
</comment>